<evidence type="ECO:0000313" key="1">
    <source>
        <dbReference type="EMBL" id="KAL3502140.1"/>
    </source>
</evidence>
<proteinExistence type="predicted"/>
<organism evidence="1 2">
    <name type="scientific">Cinchona calisaya</name>
    <dbReference type="NCBI Taxonomy" id="153742"/>
    <lineage>
        <taxon>Eukaryota</taxon>
        <taxon>Viridiplantae</taxon>
        <taxon>Streptophyta</taxon>
        <taxon>Embryophyta</taxon>
        <taxon>Tracheophyta</taxon>
        <taxon>Spermatophyta</taxon>
        <taxon>Magnoliopsida</taxon>
        <taxon>eudicotyledons</taxon>
        <taxon>Gunneridae</taxon>
        <taxon>Pentapetalae</taxon>
        <taxon>asterids</taxon>
        <taxon>lamiids</taxon>
        <taxon>Gentianales</taxon>
        <taxon>Rubiaceae</taxon>
        <taxon>Cinchonoideae</taxon>
        <taxon>Cinchoneae</taxon>
        <taxon>Cinchona</taxon>
    </lineage>
</organism>
<gene>
    <name evidence="1" type="ORF">ACH5RR_036589</name>
</gene>
<dbReference type="EMBL" id="JBJUIK010000015">
    <property type="protein sequence ID" value="KAL3502140.1"/>
    <property type="molecule type" value="Genomic_DNA"/>
</dbReference>
<reference evidence="1 2" key="1">
    <citation type="submission" date="2024-11" db="EMBL/GenBank/DDBJ databases">
        <title>A near-complete genome assembly of Cinchona calisaya.</title>
        <authorList>
            <person name="Lian D.C."/>
            <person name="Zhao X.W."/>
            <person name="Wei L."/>
        </authorList>
    </citation>
    <scope>NUCLEOTIDE SEQUENCE [LARGE SCALE GENOMIC DNA]</scope>
    <source>
        <tissue evidence="1">Nenye</tissue>
    </source>
</reference>
<dbReference type="AlphaFoldDB" id="A0ABD2Y7H1"/>
<dbReference type="Proteomes" id="UP001630127">
    <property type="component" value="Unassembled WGS sequence"/>
</dbReference>
<comment type="caution">
    <text evidence="1">The sequence shown here is derived from an EMBL/GenBank/DDBJ whole genome shotgun (WGS) entry which is preliminary data.</text>
</comment>
<name>A0ABD2Y7H1_9GENT</name>
<evidence type="ECO:0000313" key="2">
    <source>
        <dbReference type="Proteomes" id="UP001630127"/>
    </source>
</evidence>
<accession>A0ABD2Y7H1</accession>
<keyword evidence="2" id="KW-1185">Reference proteome</keyword>
<protein>
    <submittedName>
        <fullName evidence="1">Uncharacterized protein</fullName>
    </submittedName>
</protein>
<sequence length="148" mass="16265">MTLEEEEEDEETSDVVVVSRVQSYVEVGGDDGAGNGCNQSQGSSIHPRCYKDPETVCIHCLHHHLLLAPRNFTLCGRRRRRQRALHLLPPPPRSSPSRRLFCCVCEDQVYDNVNAAATAAIGLFAVQLCHADEESSEVAANGLLHVDA</sequence>